<feature type="domain" description="NlpC/P60" evidence="7">
    <location>
        <begin position="48"/>
        <end position="173"/>
    </location>
</feature>
<dbReference type="KEGG" id="copr:Cop2CBH44_08020"/>
<dbReference type="PANTHER" id="PTHR47360:SF1">
    <property type="entry name" value="ENDOPEPTIDASE NLPC-RELATED"/>
    <property type="match status" value="1"/>
</dbReference>
<evidence type="ECO:0000256" key="2">
    <source>
        <dbReference type="ARBA" id="ARBA00022670"/>
    </source>
</evidence>
<dbReference type="SUPFAM" id="SSF54001">
    <property type="entry name" value="Cysteine proteinases"/>
    <property type="match status" value="1"/>
</dbReference>
<keyword evidence="3 6" id="KW-0732">Signal</keyword>
<gene>
    <name evidence="8" type="ORF">Cop2CBH44_08020</name>
</gene>
<dbReference type="Proteomes" id="UP000594042">
    <property type="component" value="Chromosome"/>
</dbReference>
<dbReference type="InterPro" id="IPR038765">
    <property type="entry name" value="Papain-like_cys_pep_sf"/>
</dbReference>
<keyword evidence="4" id="KW-0378">Hydrolase</keyword>
<dbReference type="Gene3D" id="3.90.1720.10">
    <property type="entry name" value="endopeptidase domain like (from Nostoc punctiforme)"/>
    <property type="match status" value="1"/>
</dbReference>
<dbReference type="GO" id="GO:0006508">
    <property type="term" value="P:proteolysis"/>
    <property type="evidence" value="ECO:0007669"/>
    <property type="project" value="UniProtKB-KW"/>
</dbReference>
<keyword evidence="9" id="KW-1185">Reference proteome</keyword>
<name>A0A7G1HRV9_9BACT</name>
<dbReference type="PROSITE" id="PS51935">
    <property type="entry name" value="NLPC_P60"/>
    <property type="match status" value="1"/>
</dbReference>
<dbReference type="Pfam" id="PF00877">
    <property type="entry name" value="NLPC_P60"/>
    <property type="match status" value="1"/>
</dbReference>
<evidence type="ECO:0000313" key="9">
    <source>
        <dbReference type="Proteomes" id="UP000594042"/>
    </source>
</evidence>
<feature type="signal peptide" evidence="6">
    <location>
        <begin position="1"/>
        <end position="25"/>
    </location>
</feature>
<evidence type="ECO:0000259" key="7">
    <source>
        <dbReference type="PROSITE" id="PS51935"/>
    </source>
</evidence>
<organism evidence="8 9">
    <name type="scientific">Coprobacter secundus subsp. similis</name>
    <dbReference type="NCBI Taxonomy" id="2751153"/>
    <lineage>
        <taxon>Bacteria</taxon>
        <taxon>Pseudomonadati</taxon>
        <taxon>Bacteroidota</taxon>
        <taxon>Bacteroidia</taxon>
        <taxon>Bacteroidales</taxon>
        <taxon>Barnesiellaceae</taxon>
        <taxon>Coprobacter</taxon>
    </lineage>
</organism>
<keyword evidence="2" id="KW-0645">Protease</keyword>
<dbReference type="InterPro" id="IPR000064">
    <property type="entry name" value="NLP_P60_dom"/>
</dbReference>
<reference evidence="9" key="1">
    <citation type="submission" date="2020-07" db="EMBL/GenBank/DDBJ databases">
        <title>Complete genome sequencing of Coprobacter sp. strain 2CBH44.</title>
        <authorList>
            <person name="Sakamoto M."/>
            <person name="Murakami T."/>
            <person name="Mori H."/>
        </authorList>
    </citation>
    <scope>NUCLEOTIDE SEQUENCE [LARGE SCALE GENOMIC DNA]</scope>
    <source>
        <strain evidence="9">2CBH44</strain>
    </source>
</reference>
<evidence type="ECO:0000256" key="5">
    <source>
        <dbReference type="ARBA" id="ARBA00022807"/>
    </source>
</evidence>
<accession>A0A7G1HRV9</accession>
<dbReference type="PANTHER" id="PTHR47360">
    <property type="entry name" value="MUREIN DD-ENDOPEPTIDASE MEPS/MUREIN LD-CARBOXYPEPTIDASE"/>
    <property type="match status" value="1"/>
</dbReference>
<evidence type="ECO:0000313" key="8">
    <source>
        <dbReference type="EMBL" id="BCI62449.1"/>
    </source>
</evidence>
<dbReference type="AlphaFoldDB" id="A0A7G1HRV9"/>
<evidence type="ECO:0000256" key="1">
    <source>
        <dbReference type="ARBA" id="ARBA00007074"/>
    </source>
</evidence>
<proteinExistence type="inferred from homology"/>
<feature type="chain" id="PRO_5028955554" description="NlpC/P60 domain-containing protein" evidence="6">
    <location>
        <begin position="26"/>
        <end position="176"/>
    </location>
</feature>
<sequence>MVIKSRYVKSICFFFLVLLSSCHVTKVPQTVPASVKSVSCALGIHVSNKDYFPLYLEISSWIGVPYKYGGITRKGVDCSGLVLNVYREVYGVVLSRSSEQMMQQDCRELSRQQLRGGDLVFFATTKNKKKINHVGIYLKDNLFVHSTTSRGVILSSLDENYYRKTWVGAGRVKRKK</sequence>
<evidence type="ECO:0000256" key="4">
    <source>
        <dbReference type="ARBA" id="ARBA00022801"/>
    </source>
</evidence>
<evidence type="ECO:0000256" key="6">
    <source>
        <dbReference type="SAM" id="SignalP"/>
    </source>
</evidence>
<comment type="similarity">
    <text evidence="1">Belongs to the peptidase C40 family.</text>
</comment>
<evidence type="ECO:0000256" key="3">
    <source>
        <dbReference type="ARBA" id="ARBA00022729"/>
    </source>
</evidence>
<dbReference type="GO" id="GO:0008234">
    <property type="term" value="F:cysteine-type peptidase activity"/>
    <property type="evidence" value="ECO:0007669"/>
    <property type="project" value="UniProtKB-KW"/>
</dbReference>
<protein>
    <recommendedName>
        <fullName evidence="7">NlpC/P60 domain-containing protein</fullName>
    </recommendedName>
</protein>
<dbReference type="EMBL" id="AP023322">
    <property type="protein sequence ID" value="BCI62449.1"/>
    <property type="molecule type" value="Genomic_DNA"/>
</dbReference>
<dbReference type="PROSITE" id="PS51257">
    <property type="entry name" value="PROKAR_LIPOPROTEIN"/>
    <property type="match status" value="1"/>
</dbReference>
<dbReference type="InterPro" id="IPR052062">
    <property type="entry name" value="Murein_DD/LD_carboxypeptidase"/>
</dbReference>
<keyword evidence="5" id="KW-0788">Thiol protease</keyword>